<protein>
    <submittedName>
        <fullName evidence="2">Uncharacterized protein</fullName>
    </submittedName>
</protein>
<name>A0ABU6QBF9_9FABA</name>
<evidence type="ECO:0000256" key="1">
    <source>
        <dbReference type="SAM" id="MobiDB-lite"/>
    </source>
</evidence>
<organism evidence="2 3">
    <name type="scientific">Stylosanthes scabra</name>
    <dbReference type="NCBI Taxonomy" id="79078"/>
    <lineage>
        <taxon>Eukaryota</taxon>
        <taxon>Viridiplantae</taxon>
        <taxon>Streptophyta</taxon>
        <taxon>Embryophyta</taxon>
        <taxon>Tracheophyta</taxon>
        <taxon>Spermatophyta</taxon>
        <taxon>Magnoliopsida</taxon>
        <taxon>eudicotyledons</taxon>
        <taxon>Gunneridae</taxon>
        <taxon>Pentapetalae</taxon>
        <taxon>rosids</taxon>
        <taxon>fabids</taxon>
        <taxon>Fabales</taxon>
        <taxon>Fabaceae</taxon>
        <taxon>Papilionoideae</taxon>
        <taxon>50 kb inversion clade</taxon>
        <taxon>dalbergioids sensu lato</taxon>
        <taxon>Dalbergieae</taxon>
        <taxon>Pterocarpus clade</taxon>
        <taxon>Stylosanthes</taxon>
    </lineage>
</organism>
<proteinExistence type="predicted"/>
<accession>A0ABU6QBF9</accession>
<dbReference type="EMBL" id="JASCZI010000104">
    <property type="protein sequence ID" value="MED6108761.1"/>
    <property type="molecule type" value="Genomic_DNA"/>
</dbReference>
<comment type="caution">
    <text evidence="2">The sequence shown here is derived from an EMBL/GenBank/DDBJ whole genome shotgun (WGS) entry which is preliminary data.</text>
</comment>
<reference evidence="2 3" key="1">
    <citation type="journal article" date="2023" name="Plants (Basel)">
        <title>Bridging the Gap: Combining Genomics and Transcriptomics Approaches to Understand Stylosanthes scabra, an Orphan Legume from the Brazilian Caatinga.</title>
        <authorList>
            <person name="Ferreira-Neto J.R.C."/>
            <person name="da Silva M.D."/>
            <person name="Binneck E."/>
            <person name="de Melo N.F."/>
            <person name="da Silva R.H."/>
            <person name="de Melo A.L.T.M."/>
            <person name="Pandolfi V."/>
            <person name="Bustamante F.O."/>
            <person name="Brasileiro-Vidal A.C."/>
            <person name="Benko-Iseppon A.M."/>
        </authorList>
    </citation>
    <scope>NUCLEOTIDE SEQUENCE [LARGE SCALE GENOMIC DNA]</scope>
    <source>
        <tissue evidence="2">Leaves</tissue>
    </source>
</reference>
<keyword evidence="3" id="KW-1185">Reference proteome</keyword>
<dbReference type="Proteomes" id="UP001341840">
    <property type="component" value="Unassembled WGS sequence"/>
</dbReference>
<feature type="region of interest" description="Disordered" evidence="1">
    <location>
        <begin position="151"/>
        <end position="181"/>
    </location>
</feature>
<evidence type="ECO:0000313" key="2">
    <source>
        <dbReference type="EMBL" id="MED6108761.1"/>
    </source>
</evidence>
<feature type="compositionally biased region" description="Acidic residues" evidence="1">
    <location>
        <begin position="169"/>
        <end position="181"/>
    </location>
</feature>
<evidence type="ECO:0000313" key="3">
    <source>
        <dbReference type="Proteomes" id="UP001341840"/>
    </source>
</evidence>
<gene>
    <name evidence="2" type="ORF">PIB30_027171</name>
</gene>
<sequence>MGMEQVLPIYALMENEPMSFLGIITTTMNDDRTDLKNQLLPFPMFITTWAEKAKVLKYSGDDIIKIPKSQQFFPFGKWKGEEEAVKDPIPPPMPSPLPSPAMHTDIPTSSTFSSPEPSLSYGYFTIGANLFSESFSKLAGASCKVSSMEGVYTEDDDEFQSAEVAAETGADDESDGDTANE</sequence>